<organism evidence="1 2">
    <name type="scientific">Synchytrium endobioticum</name>
    <dbReference type="NCBI Taxonomy" id="286115"/>
    <lineage>
        <taxon>Eukaryota</taxon>
        <taxon>Fungi</taxon>
        <taxon>Fungi incertae sedis</taxon>
        <taxon>Chytridiomycota</taxon>
        <taxon>Chytridiomycota incertae sedis</taxon>
        <taxon>Chytridiomycetes</taxon>
        <taxon>Synchytriales</taxon>
        <taxon>Synchytriaceae</taxon>
        <taxon>Synchytrium</taxon>
    </lineage>
</organism>
<name>A0A507CKI1_9FUNG</name>
<reference evidence="1 2" key="1">
    <citation type="journal article" date="2019" name="Sci. Rep.">
        <title>Comparative genomics of chytrid fungi reveal insights into the obligate biotrophic and pathogenic lifestyle of Synchytrium endobioticum.</title>
        <authorList>
            <person name="van de Vossenberg B.T.L.H."/>
            <person name="Warris S."/>
            <person name="Nguyen H.D.T."/>
            <person name="van Gent-Pelzer M.P.E."/>
            <person name="Joly D.L."/>
            <person name="van de Geest H.C."/>
            <person name="Bonants P.J.M."/>
            <person name="Smith D.S."/>
            <person name="Levesque C.A."/>
            <person name="van der Lee T.A.J."/>
        </authorList>
    </citation>
    <scope>NUCLEOTIDE SEQUENCE [LARGE SCALE GENOMIC DNA]</scope>
    <source>
        <strain evidence="1 2">MB42</strain>
    </source>
</reference>
<proteinExistence type="predicted"/>
<dbReference type="VEuPathDB" id="FungiDB:SeMB42_g06150"/>
<comment type="caution">
    <text evidence="1">The sequence shown here is derived from an EMBL/GenBank/DDBJ whole genome shotgun (WGS) entry which is preliminary data.</text>
</comment>
<protein>
    <submittedName>
        <fullName evidence="1">Uncharacterized protein</fullName>
    </submittedName>
</protein>
<dbReference type="AlphaFoldDB" id="A0A507CKI1"/>
<gene>
    <name evidence="1" type="ORF">SeMB42_g06150</name>
</gene>
<sequence>MPLFFMHTCCSHLFNARGEIIQDIRLFSLPATKHSSLNNDIDTLVNVILDIFSFNNCWMDSRLRFRGFMVWKRVTLSVMGWDNVCELMGEGDATGL</sequence>
<evidence type="ECO:0000313" key="1">
    <source>
        <dbReference type="EMBL" id="TPX40089.1"/>
    </source>
</evidence>
<dbReference type="Proteomes" id="UP000317494">
    <property type="component" value="Unassembled WGS sequence"/>
</dbReference>
<accession>A0A507CKI1</accession>
<evidence type="ECO:0000313" key="2">
    <source>
        <dbReference type="Proteomes" id="UP000317494"/>
    </source>
</evidence>
<keyword evidence="2" id="KW-1185">Reference proteome</keyword>
<dbReference type="EMBL" id="QEAN01000328">
    <property type="protein sequence ID" value="TPX40089.1"/>
    <property type="molecule type" value="Genomic_DNA"/>
</dbReference>